<dbReference type="GO" id="GO:0015031">
    <property type="term" value="P:protein transport"/>
    <property type="evidence" value="ECO:0007669"/>
    <property type="project" value="UniProtKB-KW"/>
</dbReference>
<dbReference type="Pfam" id="PF09325">
    <property type="entry name" value="Vps5"/>
    <property type="match status" value="1"/>
</dbReference>
<dbReference type="EnsemblMetazoa" id="G10437.1">
    <property type="protein sequence ID" value="G10437.1:cds"/>
    <property type="gene ID" value="G10437"/>
</dbReference>
<sequence>MADEREPPPFGEDENQKDEDDLFAEASESQENESTPESEPQKVPIKPDVDLFGDDEGEDVALESDEEPPKEEREDKNDIFEDSKPVVVPEPVITPPVKEETPKLPVTQSSTAVEPKVTSRKSTDPPEPENEYTISIKVAEPHKVGDGMGAYMVYKVITKTTIPAFRRAELCVTRRFSDFLGLYSKLHEKHIKTGIIVPPAPEKSVLGMTKVKMSKEESNAADFIQRRRAALERYLNRTATHPVLQIDPDFREFLERDGDLPKATNTSALSGAGVLRLFHKMGDAVEKIAFRMDESDEWFEEKQNQVESLETHLRRLHTSMETLTQHRRELSSMTALFAKSAAMLGTAEEHTALSRALSQLAETEERIETVHADQSDHDFFIMAELCKDYVALLGAVKEVFHERVKSYKSWKEAEATLTKKRENKVKLELARKMDKIPQAEDEISEWVNKVEKGKDDFEKISKAIRKEVARFDKYRVEDFKDSVVNYLEQLMENQKRIMKCWEAFLPEAKAIA</sequence>
<reference evidence="15" key="1">
    <citation type="submission" date="2022-08" db="UniProtKB">
        <authorList>
            <consortium name="EnsemblMetazoa"/>
        </authorList>
    </citation>
    <scope>IDENTIFICATION</scope>
    <source>
        <strain evidence="15">05x7-T-G4-1.051#20</strain>
    </source>
</reference>
<dbReference type="PROSITE" id="PS50195">
    <property type="entry name" value="PX"/>
    <property type="match status" value="1"/>
</dbReference>
<dbReference type="SUPFAM" id="SSF103657">
    <property type="entry name" value="BAR/IMD domain-like"/>
    <property type="match status" value="1"/>
</dbReference>
<dbReference type="GO" id="GO:0031901">
    <property type="term" value="C:early endosome membrane"/>
    <property type="evidence" value="ECO:0007669"/>
    <property type="project" value="UniProtKB-SubCell"/>
</dbReference>
<dbReference type="GO" id="GO:0042995">
    <property type="term" value="C:cell projection"/>
    <property type="evidence" value="ECO:0007669"/>
    <property type="project" value="UniProtKB-SubCell"/>
</dbReference>
<dbReference type="InterPro" id="IPR001683">
    <property type="entry name" value="PX_dom"/>
</dbReference>
<evidence type="ECO:0000256" key="5">
    <source>
        <dbReference type="ARBA" id="ARBA00022448"/>
    </source>
</evidence>
<dbReference type="OrthoDB" id="271164at2759"/>
<protein>
    <recommendedName>
        <fullName evidence="4">Sorting nexin-2</fullName>
    </recommendedName>
</protein>
<dbReference type="PANTHER" id="PTHR10555:SF170">
    <property type="entry name" value="FI18122P1"/>
    <property type="match status" value="1"/>
</dbReference>
<evidence type="ECO:0000256" key="1">
    <source>
        <dbReference type="ARBA" id="ARBA00004316"/>
    </source>
</evidence>
<feature type="region of interest" description="Disordered" evidence="13">
    <location>
        <begin position="1"/>
        <end position="131"/>
    </location>
</feature>
<dbReference type="Pfam" id="PF00787">
    <property type="entry name" value="PX"/>
    <property type="match status" value="1"/>
</dbReference>
<evidence type="ECO:0000256" key="12">
    <source>
        <dbReference type="ARBA" id="ARBA00045620"/>
    </source>
</evidence>
<dbReference type="GO" id="GO:0034498">
    <property type="term" value="P:early endosome to Golgi transport"/>
    <property type="evidence" value="ECO:0007669"/>
    <property type="project" value="TreeGrafter"/>
</dbReference>
<proteinExistence type="inferred from homology"/>
<dbReference type="GO" id="GO:0035091">
    <property type="term" value="F:phosphatidylinositol binding"/>
    <property type="evidence" value="ECO:0007669"/>
    <property type="project" value="InterPro"/>
</dbReference>
<evidence type="ECO:0000256" key="2">
    <source>
        <dbReference type="ARBA" id="ARBA00004469"/>
    </source>
</evidence>
<evidence type="ECO:0000256" key="13">
    <source>
        <dbReference type="SAM" id="MobiDB-lite"/>
    </source>
</evidence>
<evidence type="ECO:0000256" key="8">
    <source>
        <dbReference type="ARBA" id="ARBA00022927"/>
    </source>
</evidence>
<evidence type="ECO:0000256" key="7">
    <source>
        <dbReference type="ARBA" id="ARBA00022753"/>
    </source>
</evidence>
<evidence type="ECO:0000256" key="3">
    <source>
        <dbReference type="ARBA" id="ARBA00010883"/>
    </source>
</evidence>
<dbReference type="Proteomes" id="UP000005408">
    <property type="component" value="Unassembled WGS sequence"/>
</dbReference>
<keyword evidence="7" id="KW-0967">Endosome</keyword>
<dbReference type="EnsemblMetazoa" id="G10437.3">
    <property type="protein sequence ID" value="G10437.3:cds"/>
    <property type="gene ID" value="G10437"/>
</dbReference>
<dbReference type="PANTHER" id="PTHR10555">
    <property type="entry name" value="SORTING NEXIN"/>
    <property type="match status" value="1"/>
</dbReference>
<evidence type="ECO:0000256" key="9">
    <source>
        <dbReference type="ARBA" id="ARBA00022990"/>
    </source>
</evidence>
<keyword evidence="11" id="KW-0966">Cell projection</keyword>
<dbReference type="FunFam" id="1.20.1270.60:FF:000012">
    <property type="entry name" value="Sorting nexin 2"/>
    <property type="match status" value="1"/>
</dbReference>
<organism evidence="15 16">
    <name type="scientific">Magallana gigas</name>
    <name type="common">Pacific oyster</name>
    <name type="synonym">Crassostrea gigas</name>
    <dbReference type="NCBI Taxonomy" id="29159"/>
    <lineage>
        <taxon>Eukaryota</taxon>
        <taxon>Metazoa</taxon>
        <taxon>Spiralia</taxon>
        <taxon>Lophotrochozoa</taxon>
        <taxon>Mollusca</taxon>
        <taxon>Bivalvia</taxon>
        <taxon>Autobranchia</taxon>
        <taxon>Pteriomorphia</taxon>
        <taxon>Ostreida</taxon>
        <taxon>Ostreoidea</taxon>
        <taxon>Ostreidae</taxon>
        <taxon>Magallana</taxon>
    </lineage>
</organism>
<evidence type="ECO:0000256" key="10">
    <source>
        <dbReference type="ARBA" id="ARBA00023136"/>
    </source>
</evidence>
<dbReference type="InterPro" id="IPR015404">
    <property type="entry name" value="Vps5_C"/>
</dbReference>
<comment type="function">
    <text evidence="12">Involved in several stages of intracellular trafficking. Interacts with membranes containing phosphatidylinositol 3-phosphate (PtdIns(3P)) or phosphatidylinositol 3,5-bisphosphate (PtdIns(3,5)P2). Acts in part as component of the retromer membrane-deforming SNX-BAR subcomplex. The SNX-BAR retromer mediates retrograde transport of cargo proteins from endosomes to the trans-Golgi network (TGN) and is involved in endosome-to-plasma membrane transport for cargo protein recycling. The SNX-BAR subcomplex functions to deform the donor membrane into a tubular profile called endosome-to-TGN transport carrier (ETC). Can sense membrane curvature and has in vitro vesicle-to-membrane remodeling activity. Required for retrograde endosome-to-TGN transport of TGN38. Promotes KALRN- and RHOG-dependent but retromer-independent membrane remodeling such as lamellipodium formation; the function is dependent on GEF activity of KALRN.</text>
</comment>
<keyword evidence="8" id="KW-0653">Protein transport</keyword>
<feature type="domain" description="PX" evidence="14">
    <location>
        <begin position="132"/>
        <end position="260"/>
    </location>
</feature>
<comment type="subcellular location">
    <subcellularLocation>
        <location evidence="1">Cell projection</location>
    </subcellularLocation>
    <subcellularLocation>
        <location evidence="2">Early endosome membrane</location>
        <topology evidence="2">Peripheral membrane protein</topology>
        <orientation evidence="2">Cytoplasmic side</orientation>
    </subcellularLocation>
</comment>
<dbReference type="SMART" id="SM00312">
    <property type="entry name" value="PX"/>
    <property type="match status" value="1"/>
</dbReference>
<keyword evidence="16" id="KW-1185">Reference proteome</keyword>
<evidence type="ECO:0000256" key="4">
    <source>
        <dbReference type="ARBA" id="ARBA00020435"/>
    </source>
</evidence>
<dbReference type="CDD" id="cd06859">
    <property type="entry name" value="PX_SNX1_2_like"/>
    <property type="match status" value="1"/>
</dbReference>
<evidence type="ECO:0000256" key="11">
    <source>
        <dbReference type="ARBA" id="ARBA00023273"/>
    </source>
</evidence>
<dbReference type="InterPro" id="IPR036871">
    <property type="entry name" value="PX_dom_sf"/>
</dbReference>
<evidence type="ECO:0000313" key="15">
    <source>
        <dbReference type="EnsemblMetazoa" id="G10437.3:cds"/>
    </source>
</evidence>
<evidence type="ECO:0000313" key="16">
    <source>
        <dbReference type="Proteomes" id="UP000005408"/>
    </source>
</evidence>
<dbReference type="GO" id="GO:0005829">
    <property type="term" value="C:cytosol"/>
    <property type="evidence" value="ECO:0007669"/>
    <property type="project" value="GOC"/>
</dbReference>
<name>A0A8W8HP71_MAGGI</name>
<dbReference type="CDD" id="cd07623">
    <property type="entry name" value="BAR_SNX1_2"/>
    <property type="match status" value="1"/>
</dbReference>
<dbReference type="OMA" id="LWETFLM"/>
<feature type="compositionally biased region" description="Acidic residues" evidence="13">
    <location>
        <begin position="51"/>
        <end position="69"/>
    </location>
</feature>
<dbReference type="AlphaFoldDB" id="A0A8W8HP71"/>
<dbReference type="Gene3D" id="1.20.1270.60">
    <property type="entry name" value="Arfaptin homology (AH) domain/BAR domain"/>
    <property type="match status" value="1"/>
</dbReference>
<dbReference type="FunFam" id="3.30.1520.10:FF:000016">
    <property type="entry name" value="Sorting nexin 2"/>
    <property type="match status" value="1"/>
</dbReference>
<keyword evidence="9" id="KW-0007">Acetylation</keyword>
<keyword evidence="6" id="KW-0597">Phosphoprotein</keyword>
<keyword evidence="5" id="KW-0813">Transport</keyword>
<dbReference type="InterPro" id="IPR027267">
    <property type="entry name" value="AH/BAR_dom_sf"/>
</dbReference>
<feature type="compositionally biased region" description="Basic and acidic residues" evidence="13">
    <location>
        <begin position="70"/>
        <end position="84"/>
    </location>
</feature>
<dbReference type="Gene3D" id="3.30.1520.10">
    <property type="entry name" value="Phox-like domain"/>
    <property type="match status" value="1"/>
</dbReference>
<keyword evidence="10" id="KW-0472">Membrane</keyword>
<accession>A0A8W8HP71</accession>
<dbReference type="SUPFAM" id="SSF64268">
    <property type="entry name" value="PX domain"/>
    <property type="match status" value="1"/>
</dbReference>
<evidence type="ECO:0000256" key="6">
    <source>
        <dbReference type="ARBA" id="ARBA00022553"/>
    </source>
</evidence>
<evidence type="ECO:0000259" key="14">
    <source>
        <dbReference type="PROSITE" id="PS50195"/>
    </source>
</evidence>
<feature type="compositionally biased region" description="Acidic residues" evidence="13">
    <location>
        <begin position="11"/>
        <end position="36"/>
    </location>
</feature>
<comment type="similarity">
    <text evidence="3">Belongs to the sorting nexin family.</text>
</comment>